<dbReference type="PANTHER" id="PTHR35901">
    <property type="entry name" value="RIBONUCLEASE VAPC3"/>
    <property type="match status" value="1"/>
</dbReference>
<evidence type="ECO:0000313" key="4">
    <source>
        <dbReference type="Proteomes" id="UP000017396"/>
    </source>
</evidence>
<dbReference type="OrthoDB" id="459975at2"/>
<evidence type="ECO:0000256" key="1">
    <source>
        <dbReference type="ARBA" id="ARBA00022842"/>
    </source>
</evidence>
<dbReference type="PANTHER" id="PTHR35901:SF1">
    <property type="entry name" value="EXONUCLEASE VAPC9"/>
    <property type="match status" value="1"/>
</dbReference>
<dbReference type="InterPro" id="IPR051619">
    <property type="entry name" value="TypeII_TA_RNase_PINc/VapC"/>
</dbReference>
<dbReference type="EMBL" id="CP003587">
    <property type="protein sequence ID" value="AGY58529.1"/>
    <property type="molecule type" value="Genomic_DNA"/>
</dbReference>
<dbReference type="InterPro" id="IPR002716">
    <property type="entry name" value="PIN_dom"/>
</dbReference>
<dbReference type="InterPro" id="IPR044153">
    <property type="entry name" value="PIN_Pae0151-like"/>
</dbReference>
<dbReference type="SUPFAM" id="SSF88723">
    <property type="entry name" value="PIN domain-like"/>
    <property type="match status" value="1"/>
</dbReference>
<keyword evidence="1" id="KW-0460">Magnesium</keyword>
<protein>
    <recommendedName>
        <fullName evidence="2">PIN domain-containing protein</fullName>
    </recommendedName>
</protein>
<dbReference type="eggNOG" id="COG4113">
    <property type="taxonomic scope" value="Bacteria"/>
</dbReference>
<accession>U5QLN7</accession>
<evidence type="ECO:0000313" key="3">
    <source>
        <dbReference type="EMBL" id="AGY58529.1"/>
    </source>
</evidence>
<dbReference type="InterPro" id="IPR029060">
    <property type="entry name" value="PIN-like_dom_sf"/>
</dbReference>
<reference evidence="3 4" key="1">
    <citation type="journal article" date="2013" name="PLoS ONE">
        <title>Cultivation and Complete Genome Sequencing of Gloeobacter kilaueensis sp. nov., from a Lava Cave in Kilauea Caldera, Hawai'i.</title>
        <authorList>
            <person name="Saw J.H."/>
            <person name="Schatz M."/>
            <person name="Brown M.V."/>
            <person name="Kunkel D.D."/>
            <person name="Foster J.S."/>
            <person name="Shick H."/>
            <person name="Christensen S."/>
            <person name="Hou S."/>
            <person name="Wan X."/>
            <person name="Donachie S.P."/>
        </authorList>
    </citation>
    <scope>NUCLEOTIDE SEQUENCE [LARGE SCALE GENOMIC DNA]</scope>
    <source>
        <strain evidence="4">JS</strain>
    </source>
</reference>
<dbReference type="Gene3D" id="3.40.50.1010">
    <property type="entry name" value="5'-nuclease"/>
    <property type="match status" value="1"/>
</dbReference>
<dbReference type="Proteomes" id="UP000017396">
    <property type="component" value="Chromosome"/>
</dbReference>
<dbReference type="CDD" id="cd09873">
    <property type="entry name" value="PIN_Pae0151-like"/>
    <property type="match status" value="1"/>
</dbReference>
<organism evidence="3 4">
    <name type="scientific">Gloeobacter kilaueensis (strain ATCC BAA-2537 / CCAP 1431/1 / ULC 316 / JS1)</name>
    <dbReference type="NCBI Taxonomy" id="1183438"/>
    <lineage>
        <taxon>Bacteria</taxon>
        <taxon>Bacillati</taxon>
        <taxon>Cyanobacteriota</taxon>
        <taxon>Cyanophyceae</taxon>
        <taxon>Gloeobacterales</taxon>
        <taxon>Gloeobacteraceae</taxon>
        <taxon>Gloeobacter</taxon>
    </lineage>
</organism>
<feature type="domain" description="PIN" evidence="2">
    <location>
        <begin position="15"/>
        <end position="135"/>
    </location>
</feature>
<evidence type="ECO:0000259" key="2">
    <source>
        <dbReference type="Pfam" id="PF01850"/>
    </source>
</evidence>
<dbReference type="AlphaFoldDB" id="U5QLN7"/>
<sequence>MSNCCARSGTITSLIVDASVAAGWFFPEVYSESARQLLNEPYRLIAPDLFLHELGNIAWKKVRHREMASTQAVQLMRDLRDLSMLQIRAATSVAVAEQALEISMRYDRSFYDSLYLALALEEQLPLITADRKLYNALQGTDLSFTILWVERV</sequence>
<dbReference type="STRING" id="1183438.GKIL_2283"/>
<dbReference type="HOGENOM" id="CLU_121774_1_2_3"/>
<dbReference type="KEGG" id="glj:GKIL_2283"/>
<gene>
    <name evidence="3" type="ORF">GKIL_2283</name>
</gene>
<keyword evidence="4" id="KW-1185">Reference proteome</keyword>
<proteinExistence type="predicted"/>
<dbReference type="Pfam" id="PF01850">
    <property type="entry name" value="PIN"/>
    <property type="match status" value="1"/>
</dbReference>
<name>U5QLN7_GLOK1</name>